<feature type="compositionally biased region" description="Low complexity" evidence="1">
    <location>
        <begin position="54"/>
        <end position="72"/>
    </location>
</feature>
<feature type="compositionally biased region" description="Polar residues" evidence="1">
    <location>
        <begin position="30"/>
        <end position="47"/>
    </location>
</feature>
<sequence>MRAGTRVSTTLCYATTLRRAVPQCPAVRSRYQSTSSEGHTSAGTDSISPDVPISGDGASTASRRGSGSSSKRGGSKKSGIKLSENRQKWPIFRPWSMPMGSNTAWLKQYMEESGVEPTLEHYRLFQKKSNIYRIPLTRQEFDDIVTGVDLSGVPNWTTSALQSKRKNIERLREEGLIERKPYILRITGAEEYIDELDSSMDSSLTLEKRYTNDEIDYEALFDCMIELDPTYIARAFRNPQLRRLRLSYVHNMVKLAFQEGTLGANKDGSVFIGQEAFKVKLLAAGVDHHFLKFYKANATTREIDFDFEKANEVLAQYEEKGLDSLPGDPALKTGTMSTALPSRSPLDNQMKSERLLQNSDVTQERIKLTQKIWSVLDPSRVPIDEVPAALTVDTVLRDEEEGTGALKTDGETVPEGESLPSAGSKDAQGPSSLIGVFEILNKSISSGEAAPAPSPRMEDEIPVTGTLEIEPTEPSLISSSPPAEPPITNTLEELGSQPPRSELLASSPSAETHLTGDLSTEERPSEERDGAIEDLQKASAELVPETSAEPGLQSEPPILAAVDQETPVDTTPKIEESQLAPPLEPQSHIESEAPQARSAQSKQAASTAPPPPPPIDDGYEYLRQTMMASQQEKSKEREKDKKESEDDDSDFYLDEEDFDDFQPPPTKPRRPF</sequence>
<feature type="compositionally biased region" description="Basic and acidic residues" evidence="1">
    <location>
        <begin position="520"/>
        <end position="536"/>
    </location>
</feature>
<accession>A0AAD6NJC1</accession>
<name>A0AAD6NJC1_DREDA</name>
<keyword evidence="3" id="KW-1185">Reference proteome</keyword>
<feature type="compositionally biased region" description="Basic and acidic residues" evidence="1">
    <location>
        <begin position="632"/>
        <end position="644"/>
    </location>
</feature>
<dbReference type="AlphaFoldDB" id="A0AAD6NJC1"/>
<organism evidence="2 3">
    <name type="scientific">Drechslerella dactyloides</name>
    <name type="common">Nematode-trapping fungus</name>
    <name type="synonym">Arthrobotrys dactyloides</name>
    <dbReference type="NCBI Taxonomy" id="74499"/>
    <lineage>
        <taxon>Eukaryota</taxon>
        <taxon>Fungi</taxon>
        <taxon>Dikarya</taxon>
        <taxon>Ascomycota</taxon>
        <taxon>Pezizomycotina</taxon>
        <taxon>Orbiliomycetes</taxon>
        <taxon>Orbiliales</taxon>
        <taxon>Orbiliaceae</taxon>
        <taxon>Drechslerella</taxon>
    </lineage>
</organism>
<feature type="compositionally biased region" description="Polar residues" evidence="1">
    <location>
        <begin position="475"/>
        <end position="491"/>
    </location>
</feature>
<reference evidence="2" key="1">
    <citation type="submission" date="2023-01" db="EMBL/GenBank/DDBJ databases">
        <title>The chitinases involved in constricting ring structure development in the nematode-trapping fungus Drechslerella dactyloides.</title>
        <authorList>
            <person name="Wang R."/>
            <person name="Zhang L."/>
            <person name="Tang P."/>
            <person name="Li S."/>
            <person name="Liang L."/>
        </authorList>
    </citation>
    <scope>NUCLEOTIDE SEQUENCE</scope>
    <source>
        <strain evidence="2">YMF1.00031</strain>
    </source>
</reference>
<evidence type="ECO:0000313" key="2">
    <source>
        <dbReference type="EMBL" id="KAJ6261656.1"/>
    </source>
</evidence>
<evidence type="ECO:0000313" key="3">
    <source>
        <dbReference type="Proteomes" id="UP001221413"/>
    </source>
</evidence>
<evidence type="ECO:0000256" key="1">
    <source>
        <dbReference type="SAM" id="MobiDB-lite"/>
    </source>
</evidence>
<feature type="region of interest" description="Disordered" evidence="1">
    <location>
        <begin position="27"/>
        <end position="80"/>
    </location>
</feature>
<comment type="caution">
    <text evidence="2">The sequence shown here is derived from an EMBL/GenBank/DDBJ whole genome shotgun (WGS) entry which is preliminary data.</text>
</comment>
<feature type="compositionally biased region" description="Low complexity" evidence="1">
    <location>
        <begin position="593"/>
        <end position="607"/>
    </location>
</feature>
<gene>
    <name evidence="2" type="ORF">Dda_2454</name>
</gene>
<dbReference type="Proteomes" id="UP001221413">
    <property type="component" value="Unassembled WGS sequence"/>
</dbReference>
<proteinExistence type="predicted"/>
<feature type="region of interest" description="Disordered" evidence="1">
    <location>
        <begin position="446"/>
        <end position="672"/>
    </location>
</feature>
<dbReference type="EMBL" id="JAQGDS010000003">
    <property type="protein sequence ID" value="KAJ6261656.1"/>
    <property type="molecule type" value="Genomic_DNA"/>
</dbReference>
<protein>
    <submittedName>
        <fullName evidence="2">Uncharacterized protein</fullName>
    </submittedName>
</protein>
<feature type="compositionally biased region" description="Acidic residues" evidence="1">
    <location>
        <begin position="645"/>
        <end position="660"/>
    </location>
</feature>
<feature type="region of interest" description="Disordered" evidence="1">
    <location>
        <begin position="394"/>
        <end position="430"/>
    </location>
</feature>